<dbReference type="InterPro" id="IPR003837">
    <property type="entry name" value="GatC"/>
</dbReference>
<dbReference type="OrthoDB" id="9813938at2"/>
<dbReference type="PANTHER" id="PTHR15004">
    <property type="entry name" value="GLUTAMYL-TRNA(GLN) AMIDOTRANSFERASE SUBUNIT C, MITOCHONDRIAL"/>
    <property type="match status" value="1"/>
</dbReference>
<comment type="similarity">
    <text evidence="1 6">Belongs to the GatC family.</text>
</comment>
<dbReference type="GO" id="GO:0006450">
    <property type="term" value="P:regulation of translational fidelity"/>
    <property type="evidence" value="ECO:0007669"/>
    <property type="project" value="InterPro"/>
</dbReference>
<protein>
    <recommendedName>
        <fullName evidence="6">Aspartyl/glutamyl-tRNA(Asn/Gln) amidotransferase subunit C</fullName>
        <shortName evidence="6">Asp/Glu-ADT subunit C</shortName>
        <ecNumber evidence="6">6.3.5.-</ecNumber>
    </recommendedName>
</protein>
<gene>
    <name evidence="6" type="primary">gatC</name>
    <name evidence="7" type="ORF">SAMN05421781_2580</name>
</gene>
<evidence type="ECO:0000256" key="5">
    <source>
        <dbReference type="ARBA" id="ARBA00047913"/>
    </source>
</evidence>
<evidence type="ECO:0000313" key="8">
    <source>
        <dbReference type="Proteomes" id="UP000199488"/>
    </source>
</evidence>
<dbReference type="GO" id="GO:0050567">
    <property type="term" value="F:glutaminyl-tRNA synthase (glutamine-hydrolyzing) activity"/>
    <property type="evidence" value="ECO:0007669"/>
    <property type="project" value="UniProtKB-UniRule"/>
</dbReference>
<dbReference type="InterPro" id="IPR036113">
    <property type="entry name" value="Asp/Glu-ADT_sf_sub_c"/>
</dbReference>
<comment type="catalytic activity">
    <reaction evidence="5 6">
        <text>L-glutamyl-tRNA(Gln) + L-glutamine + ATP + H2O = L-glutaminyl-tRNA(Gln) + L-glutamate + ADP + phosphate + H(+)</text>
        <dbReference type="Rhea" id="RHEA:17521"/>
        <dbReference type="Rhea" id="RHEA-COMP:9681"/>
        <dbReference type="Rhea" id="RHEA-COMP:9684"/>
        <dbReference type="ChEBI" id="CHEBI:15377"/>
        <dbReference type="ChEBI" id="CHEBI:15378"/>
        <dbReference type="ChEBI" id="CHEBI:29985"/>
        <dbReference type="ChEBI" id="CHEBI:30616"/>
        <dbReference type="ChEBI" id="CHEBI:43474"/>
        <dbReference type="ChEBI" id="CHEBI:58359"/>
        <dbReference type="ChEBI" id="CHEBI:78520"/>
        <dbReference type="ChEBI" id="CHEBI:78521"/>
        <dbReference type="ChEBI" id="CHEBI:456216"/>
    </reaction>
</comment>
<evidence type="ECO:0000313" key="7">
    <source>
        <dbReference type="EMBL" id="SDW86216.1"/>
    </source>
</evidence>
<dbReference type="Gene3D" id="1.10.20.60">
    <property type="entry name" value="Glu-tRNAGln amidotransferase C subunit, N-terminal domain"/>
    <property type="match status" value="1"/>
</dbReference>
<keyword evidence="6" id="KW-0648">Protein biosynthesis</keyword>
<dbReference type="PANTHER" id="PTHR15004:SF0">
    <property type="entry name" value="GLUTAMYL-TRNA(GLN) AMIDOTRANSFERASE SUBUNIT C, MITOCHONDRIAL"/>
    <property type="match status" value="1"/>
</dbReference>
<name>A0A1H2X0A4_9BACI</name>
<comment type="subunit">
    <text evidence="2 6">Heterotrimer of A, B and C subunits.</text>
</comment>
<sequence length="96" mass="10736">MAHISKEDVEHVAHLARLSVSDEDLEKLTEELDAIIGFAEQLDELDTTDVEPTSHVLDIHNVLREDTIQPSLDREEALKNAPDQKDGQVKVPSVLE</sequence>
<keyword evidence="8" id="KW-1185">Reference proteome</keyword>
<dbReference type="GO" id="GO:0050566">
    <property type="term" value="F:asparaginyl-tRNA synthase (glutamine-hydrolyzing) activity"/>
    <property type="evidence" value="ECO:0007669"/>
    <property type="project" value="RHEA"/>
</dbReference>
<dbReference type="GO" id="GO:0016740">
    <property type="term" value="F:transferase activity"/>
    <property type="evidence" value="ECO:0007669"/>
    <property type="project" value="UniProtKB-KW"/>
</dbReference>
<dbReference type="GO" id="GO:0006412">
    <property type="term" value="P:translation"/>
    <property type="evidence" value="ECO:0007669"/>
    <property type="project" value="UniProtKB-UniRule"/>
</dbReference>
<comment type="function">
    <text evidence="3 6">Allows the formation of correctly charged Asn-tRNA(Asn) or Gln-tRNA(Gln) through the transamidation of misacylated Asp-tRNA(Asn) or Glu-tRNA(Gln) in organisms which lack either or both of asparaginyl-tRNA or glutaminyl-tRNA synthetases. The reaction takes place in the presence of glutamine and ATP through an activated phospho-Asp-tRNA(Asn) or phospho-Glu-tRNA(Gln).</text>
</comment>
<keyword evidence="6" id="KW-0436">Ligase</keyword>
<dbReference type="Proteomes" id="UP000199488">
    <property type="component" value="Unassembled WGS sequence"/>
</dbReference>
<dbReference type="NCBIfam" id="TIGR00135">
    <property type="entry name" value="gatC"/>
    <property type="match status" value="1"/>
</dbReference>
<dbReference type="EC" id="6.3.5.-" evidence="6"/>
<evidence type="ECO:0000256" key="4">
    <source>
        <dbReference type="ARBA" id="ARBA00047380"/>
    </source>
</evidence>
<reference evidence="7 8" key="1">
    <citation type="submission" date="2016-10" db="EMBL/GenBank/DDBJ databases">
        <authorList>
            <person name="de Groot N.N."/>
        </authorList>
    </citation>
    <scope>NUCLEOTIDE SEQUENCE [LARGE SCALE GENOMIC DNA]</scope>
    <source>
        <strain evidence="7 8">DSM 23126</strain>
    </source>
</reference>
<dbReference type="SUPFAM" id="SSF141000">
    <property type="entry name" value="Glu-tRNAGln amidotransferase C subunit"/>
    <property type="match status" value="1"/>
</dbReference>
<organism evidence="7 8">
    <name type="scientific">Marinococcus luteus</name>
    <dbReference type="NCBI Taxonomy" id="1122204"/>
    <lineage>
        <taxon>Bacteria</taxon>
        <taxon>Bacillati</taxon>
        <taxon>Bacillota</taxon>
        <taxon>Bacilli</taxon>
        <taxon>Bacillales</taxon>
        <taxon>Bacillaceae</taxon>
        <taxon>Marinococcus</taxon>
    </lineage>
</organism>
<dbReference type="RefSeq" id="WP_091615876.1">
    <property type="nucleotide sequence ID" value="NZ_FNNC01000006.1"/>
</dbReference>
<dbReference type="Pfam" id="PF02686">
    <property type="entry name" value="GatC"/>
    <property type="match status" value="1"/>
</dbReference>
<keyword evidence="6" id="KW-0067">ATP-binding</keyword>
<comment type="catalytic activity">
    <reaction evidence="4 6">
        <text>L-aspartyl-tRNA(Asn) + L-glutamine + ATP + H2O = L-asparaginyl-tRNA(Asn) + L-glutamate + ADP + phosphate + 2 H(+)</text>
        <dbReference type="Rhea" id="RHEA:14513"/>
        <dbReference type="Rhea" id="RHEA-COMP:9674"/>
        <dbReference type="Rhea" id="RHEA-COMP:9677"/>
        <dbReference type="ChEBI" id="CHEBI:15377"/>
        <dbReference type="ChEBI" id="CHEBI:15378"/>
        <dbReference type="ChEBI" id="CHEBI:29985"/>
        <dbReference type="ChEBI" id="CHEBI:30616"/>
        <dbReference type="ChEBI" id="CHEBI:43474"/>
        <dbReference type="ChEBI" id="CHEBI:58359"/>
        <dbReference type="ChEBI" id="CHEBI:78515"/>
        <dbReference type="ChEBI" id="CHEBI:78516"/>
        <dbReference type="ChEBI" id="CHEBI:456216"/>
    </reaction>
</comment>
<accession>A0A1H2X0A4</accession>
<proteinExistence type="inferred from homology"/>
<keyword evidence="7" id="KW-0808">Transferase</keyword>
<dbReference type="GO" id="GO:0005524">
    <property type="term" value="F:ATP binding"/>
    <property type="evidence" value="ECO:0007669"/>
    <property type="project" value="UniProtKB-KW"/>
</dbReference>
<dbReference type="HAMAP" id="MF_00122">
    <property type="entry name" value="GatC"/>
    <property type="match status" value="1"/>
</dbReference>
<evidence type="ECO:0000256" key="1">
    <source>
        <dbReference type="ARBA" id="ARBA00010757"/>
    </source>
</evidence>
<evidence type="ECO:0000256" key="2">
    <source>
        <dbReference type="ARBA" id="ARBA00011123"/>
    </source>
</evidence>
<dbReference type="STRING" id="1122204.SAMN05421781_2580"/>
<evidence type="ECO:0000256" key="6">
    <source>
        <dbReference type="HAMAP-Rule" id="MF_00122"/>
    </source>
</evidence>
<dbReference type="AlphaFoldDB" id="A0A1H2X0A4"/>
<dbReference type="EMBL" id="FNNC01000006">
    <property type="protein sequence ID" value="SDW86216.1"/>
    <property type="molecule type" value="Genomic_DNA"/>
</dbReference>
<keyword evidence="6" id="KW-0547">Nucleotide-binding</keyword>
<evidence type="ECO:0000256" key="3">
    <source>
        <dbReference type="ARBA" id="ARBA00024799"/>
    </source>
</evidence>
<dbReference type="GO" id="GO:0070681">
    <property type="term" value="P:glutaminyl-tRNAGln biosynthesis via transamidation"/>
    <property type="evidence" value="ECO:0007669"/>
    <property type="project" value="TreeGrafter"/>
</dbReference>